<dbReference type="SUPFAM" id="SSF53474">
    <property type="entry name" value="alpha/beta-Hydrolases"/>
    <property type="match status" value="1"/>
</dbReference>
<organism evidence="2 3">
    <name type="scientific">Occallatibacter riparius</name>
    <dbReference type="NCBI Taxonomy" id="1002689"/>
    <lineage>
        <taxon>Bacteria</taxon>
        <taxon>Pseudomonadati</taxon>
        <taxon>Acidobacteriota</taxon>
        <taxon>Terriglobia</taxon>
        <taxon>Terriglobales</taxon>
        <taxon>Acidobacteriaceae</taxon>
        <taxon>Occallatibacter</taxon>
    </lineage>
</organism>
<dbReference type="Pfam" id="PF00561">
    <property type="entry name" value="Abhydrolase_1"/>
    <property type="match status" value="1"/>
</dbReference>
<dbReference type="InterPro" id="IPR000073">
    <property type="entry name" value="AB_hydrolase_1"/>
</dbReference>
<protein>
    <submittedName>
        <fullName evidence="2">3-oxoadipate enol-lactonase</fullName>
        <ecNumber evidence="2">3.1.1.24</ecNumber>
    </submittedName>
</protein>
<keyword evidence="3" id="KW-1185">Reference proteome</keyword>
<dbReference type="KEGG" id="orp:MOP44_06430"/>
<dbReference type="PRINTS" id="PR00111">
    <property type="entry name" value="ABHYDROLASE"/>
</dbReference>
<dbReference type="RefSeq" id="WP_260795138.1">
    <property type="nucleotide sequence ID" value="NZ_CP093313.1"/>
</dbReference>
<dbReference type="InterPro" id="IPR029058">
    <property type="entry name" value="AB_hydrolase_fold"/>
</dbReference>
<dbReference type="Gene3D" id="3.40.50.1820">
    <property type="entry name" value="alpha/beta hydrolase"/>
    <property type="match status" value="1"/>
</dbReference>
<dbReference type="Proteomes" id="UP001059380">
    <property type="component" value="Chromosome"/>
</dbReference>
<feature type="domain" description="AB hydrolase-1" evidence="1">
    <location>
        <begin position="23"/>
        <end position="244"/>
    </location>
</feature>
<dbReference type="InterPro" id="IPR050471">
    <property type="entry name" value="AB_hydrolase"/>
</dbReference>
<evidence type="ECO:0000313" key="2">
    <source>
        <dbReference type="EMBL" id="UWZ85574.1"/>
    </source>
</evidence>
<dbReference type="PANTHER" id="PTHR43433">
    <property type="entry name" value="HYDROLASE, ALPHA/BETA FOLD FAMILY PROTEIN"/>
    <property type="match status" value="1"/>
</dbReference>
<dbReference type="GO" id="GO:0047570">
    <property type="term" value="F:3-oxoadipate enol-lactonase activity"/>
    <property type="evidence" value="ECO:0007669"/>
    <property type="project" value="UniProtKB-EC"/>
</dbReference>
<keyword evidence="2" id="KW-0378">Hydrolase</keyword>
<sequence length="264" mass="28533">MPAAKRDQVQLHYKLSGRASGDLLVLSNSIGSSTRMWDKVLPAFEEQYRVLRYDTRGHGASSVPVPPYTLDQLGHDILFLLDQVGAARAHFCGLSLGGMVGQWLAINAPERLGRMILANTAARIGTQQLWEQRIATVRESGMGPLAEATLTRWFTAEYRAHHPDEMAIMRQMIASTDPTGYAACCGVLRDTDLGDAIAAFNEPCLVIAGKHDPATPPCDGQALAAALTRAEYLELDASHMSAWEQADAFAQATLSFLSGGPTHG</sequence>
<reference evidence="2" key="1">
    <citation type="submission" date="2021-04" db="EMBL/GenBank/DDBJ databases">
        <title>Phylogenetic analysis of Acidobacteriaceae.</title>
        <authorList>
            <person name="Qiu L."/>
            <person name="Zhang Q."/>
        </authorList>
    </citation>
    <scope>NUCLEOTIDE SEQUENCE</scope>
    <source>
        <strain evidence="2">DSM 25168</strain>
    </source>
</reference>
<dbReference type="AlphaFoldDB" id="A0A9J7BX96"/>
<name>A0A9J7BX96_9BACT</name>
<dbReference type="NCBIfam" id="TIGR02427">
    <property type="entry name" value="protocat_pcaD"/>
    <property type="match status" value="1"/>
</dbReference>
<evidence type="ECO:0000259" key="1">
    <source>
        <dbReference type="Pfam" id="PF00561"/>
    </source>
</evidence>
<dbReference type="EMBL" id="CP093313">
    <property type="protein sequence ID" value="UWZ85574.1"/>
    <property type="molecule type" value="Genomic_DNA"/>
</dbReference>
<gene>
    <name evidence="2" type="primary">pcaD</name>
    <name evidence="2" type="ORF">MOP44_06430</name>
</gene>
<dbReference type="PANTHER" id="PTHR43433:SF5">
    <property type="entry name" value="AB HYDROLASE-1 DOMAIN-CONTAINING PROTEIN"/>
    <property type="match status" value="1"/>
</dbReference>
<proteinExistence type="predicted"/>
<evidence type="ECO:0000313" key="3">
    <source>
        <dbReference type="Proteomes" id="UP001059380"/>
    </source>
</evidence>
<accession>A0A9J7BX96</accession>
<dbReference type="GO" id="GO:0042952">
    <property type="term" value="P:beta-ketoadipate pathway"/>
    <property type="evidence" value="ECO:0007669"/>
    <property type="project" value="InterPro"/>
</dbReference>
<dbReference type="InterPro" id="IPR026968">
    <property type="entry name" value="PcaD/CatD"/>
</dbReference>
<dbReference type="EC" id="3.1.1.24" evidence="2"/>